<reference evidence="1" key="1">
    <citation type="submission" date="2019-09" db="EMBL/GenBank/DDBJ databases">
        <authorList>
            <person name="Needham M D."/>
        </authorList>
    </citation>
    <scope>NUCLEOTIDE SEQUENCE</scope>
</reference>
<protein>
    <submittedName>
        <fullName evidence="1">Uncharacterized protein</fullName>
    </submittedName>
</protein>
<proteinExistence type="predicted"/>
<evidence type="ECO:0000313" key="1">
    <source>
        <dbReference type="EMBL" id="VVU94539.1"/>
    </source>
</evidence>
<name>A0A5E8CIU0_9ZZZZ</name>
<sequence>MRQDRNQILEIDLQQLFKSYNNSGGYFLNSTGGMRYANYAEEITDKNSQSYSLSQKIGEGSKLSYVHKERQESRINSNIFYNGESNSFSTFADKDTNDKIQTLSFTSGGLSITYNFTDNLNYIADSVSMSYGKRMFSIKDFQKMNLDTDIIFTYNTEGEGDIEIINDVYTKPTATTSTGMKFNYKHFIGKATVSNIELIDSYLRTEIYSSGTGNGNAKTYLAIEDYKFKLDDIADQKRTFYGAKLEF</sequence>
<accession>A0A5E8CIU0</accession>
<dbReference type="AlphaFoldDB" id="A0A5E8CIU0"/>
<organism evidence="1">
    <name type="scientific">seawater metagenome</name>
    <dbReference type="NCBI Taxonomy" id="1561972"/>
    <lineage>
        <taxon>unclassified sequences</taxon>
        <taxon>metagenomes</taxon>
        <taxon>ecological metagenomes</taxon>
    </lineage>
</organism>
<dbReference type="EMBL" id="CABVLZ010000001">
    <property type="protein sequence ID" value="VVU94539.1"/>
    <property type="molecule type" value="Genomic_DNA"/>
</dbReference>
<gene>
    <name evidence="1" type="ORF">CPAV1605_264</name>
</gene>